<organism evidence="2 3">
    <name type="scientific">Phakopsora pachyrhizi</name>
    <name type="common">Asian soybean rust disease fungus</name>
    <dbReference type="NCBI Taxonomy" id="170000"/>
    <lineage>
        <taxon>Eukaryota</taxon>
        <taxon>Fungi</taxon>
        <taxon>Dikarya</taxon>
        <taxon>Basidiomycota</taxon>
        <taxon>Pucciniomycotina</taxon>
        <taxon>Pucciniomycetes</taxon>
        <taxon>Pucciniales</taxon>
        <taxon>Phakopsoraceae</taxon>
        <taxon>Phakopsora</taxon>
    </lineage>
</organism>
<feature type="signal peptide" evidence="1">
    <location>
        <begin position="1"/>
        <end position="20"/>
    </location>
</feature>
<sequence>MLISVELNIFIFIFLGECKGMFPSDAHLTNELLYFSSEEISSNENKRIESLKGIEASAPKLSSNSENDLLKDLSWVGKQSFVSYLEPTINFIPVDDHHHHSEVVIEASNQLPPYLFGDDLFEGTGWDGKQTLASLLEPGDSLDSLHSQNHPIVSAHYMEDAVPLKNLPSTDLLNAEQNFNQPSTGQSSEVAKKIRPESFKSYKSLMGVKKIDFKKQYMPLNLKIIGTPLHETIGEAQSSFSKSIENTSQMVLPESKKFTSFWWQNVYLVMVTNSIAEEKDATLELQVFFDKMNELADDLMSSYKDETFWEKMNMDFSNCFTKSVAEERRSDNFKTNFGEFVDQGDEPYHISLIEKLKKNVLMAGSPPKLSRFLPLFDAMELQGQKFGSIYISSKAAQNFLMAHKSVRDPMDCLGKVQGLRVNESFYQALNTQLVDIKLEEYFKNDSRILKDRALLIYIERKVVPREMKVYRKILRSKILMRNLYLVITTLINKLFCEGYDDLKQNFSKRQKDAIEFYDLVWKSFKLAKPNGFIVDTSVLPSVNVEFHAKLSKKLISDVARCLNPNALIKTNQIKLISVWKFVDLWLINYRADLYFEIVKNSGQNVFRPFICSILHFLIELSTN</sequence>
<dbReference type="AlphaFoldDB" id="A0AAV0AXA2"/>
<evidence type="ECO:0000313" key="2">
    <source>
        <dbReference type="EMBL" id="CAH7674880.1"/>
    </source>
</evidence>
<dbReference type="EMBL" id="CALTRL010002153">
    <property type="protein sequence ID" value="CAH7674880.1"/>
    <property type="molecule type" value="Genomic_DNA"/>
</dbReference>
<evidence type="ECO:0000313" key="3">
    <source>
        <dbReference type="Proteomes" id="UP001153365"/>
    </source>
</evidence>
<name>A0AAV0AXA2_PHAPC</name>
<evidence type="ECO:0000256" key="1">
    <source>
        <dbReference type="SAM" id="SignalP"/>
    </source>
</evidence>
<dbReference type="Proteomes" id="UP001153365">
    <property type="component" value="Unassembled WGS sequence"/>
</dbReference>
<protein>
    <submittedName>
        <fullName evidence="2">Expressed protein</fullName>
    </submittedName>
</protein>
<accession>A0AAV0AXA2</accession>
<reference evidence="2" key="1">
    <citation type="submission" date="2022-06" db="EMBL/GenBank/DDBJ databases">
        <authorList>
            <consortium name="SYNGENTA / RWTH Aachen University"/>
        </authorList>
    </citation>
    <scope>NUCLEOTIDE SEQUENCE</scope>
</reference>
<feature type="chain" id="PRO_5043482670" evidence="1">
    <location>
        <begin position="21"/>
        <end position="623"/>
    </location>
</feature>
<gene>
    <name evidence="2" type="ORF">PPACK8108_LOCUS9814</name>
</gene>
<comment type="caution">
    <text evidence="2">The sequence shown here is derived from an EMBL/GenBank/DDBJ whole genome shotgun (WGS) entry which is preliminary data.</text>
</comment>
<proteinExistence type="predicted"/>
<keyword evidence="3" id="KW-1185">Reference proteome</keyword>
<keyword evidence="1" id="KW-0732">Signal</keyword>